<evidence type="ECO:0000313" key="2">
    <source>
        <dbReference type="EMBL" id="CAG9168848.1"/>
    </source>
</evidence>
<protein>
    <submittedName>
        <fullName evidence="2">Uncharacterized protein</fullName>
    </submittedName>
</protein>
<comment type="caution">
    <text evidence="2">The sequence shown here is derived from an EMBL/GenBank/DDBJ whole genome shotgun (WGS) entry which is preliminary data.</text>
</comment>
<keyword evidence="3" id="KW-1185">Reference proteome</keyword>
<proteinExistence type="predicted"/>
<evidence type="ECO:0000256" key="1">
    <source>
        <dbReference type="SAM" id="MobiDB-lite"/>
    </source>
</evidence>
<dbReference type="Proteomes" id="UP000721236">
    <property type="component" value="Unassembled WGS sequence"/>
</dbReference>
<reference evidence="2 3" key="1">
    <citation type="submission" date="2021-08" db="EMBL/GenBank/DDBJ databases">
        <authorList>
            <person name="Peeters C."/>
        </authorList>
    </citation>
    <scope>NUCLEOTIDE SEQUENCE [LARGE SCALE GENOMIC DNA]</scope>
    <source>
        <strain evidence="2 3">LMG 21510</strain>
    </source>
</reference>
<name>A0ABN7Y6N6_9BURK</name>
<evidence type="ECO:0000313" key="3">
    <source>
        <dbReference type="Proteomes" id="UP000721236"/>
    </source>
</evidence>
<feature type="region of interest" description="Disordered" evidence="1">
    <location>
        <begin position="1"/>
        <end position="73"/>
    </location>
</feature>
<dbReference type="EMBL" id="CAJZAH010000001">
    <property type="protein sequence ID" value="CAG9168848.1"/>
    <property type="molecule type" value="Genomic_DNA"/>
</dbReference>
<accession>A0ABN7Y6N6</accession>
<organism evidence="2 3">
    <name type="scientific">Cupriavidus respiraculi</name>
    <dbReference type="NCBI Taxonomy" id="195930"/>
    <lineage>
        <taxon>Bacteria</taxon>
        <taxon>Pseudomonadati</taxon>
        <taxon>Pseudomonadota</taxon>
        <taxon>Betaproteobacteria</taxon>
        <taxon>Burkholderiales</taxon>
        <taxon>Burkholderiaceae</taxon>
        <taxon>Cupriavidus</taxon>
    </lineage>
</organism>
<sequence length="73" mass="7698">MRSGANMQANARSASPAGEQMEDLSPLRHGVEIAGPSVPDRAAEGGGERRKRVGGTAILHPGVQQHRQCRQLG</sequence>
<feature type="compositionally biased region" description="Polar residues" evidence="1">
    <location>
        <begin position="1"/>
        <end position="13"/>
    </location>
</feature>
<gene>
    <name evidence="2" type="ORF">LMG21510_01265</name>
</gene>